<reference evidence="2" key="1">
    <citation type="submission" date="2017-05" db="UniProtKB">
        <authorList>
            <consortium name="EnsemblMetazoa"/>
        </authorList>
    </citation>
    <scope>IDENTIFICATION</scope>
</reference>
<dbReference type="InterPro" id="IPR043502">
    <property type="entry name" value="DNA/RNA_pol_sf"/>
</dbReference>
<dbReference type="PANTHER" id="PTHR37984:SF13">
    <property type="entry name" value="RIBONUCLEASE H"/>
    <property type="match status" value="1"/>
</dbReference>
<feature type="domain" description="Reverse transcriptase/retrotransposon-derived protein RNase H-like" evidence="1">
    <location>
        <begin position="179"/>
        <end position="240"/>
    </location>
</feature>
<dbReference type="InParanoid" id="A0A1X7VIG8"/>
<evidence type="ECO:0000313" key="2">
    <source>
        <dbReference type="EnsemblMetazoa" id="Aqu2.1.39584_001"/>
    </source>
</evidence>
<dbReference type="PANTHER" id="PTHR37984">
    <property type="entry name" value="PROTEIN CBG26694"/>
    <property type="match status" value="1"/>
</dbReference>
<sequence>MSASPEVSKHKLYEELKKLEDHFALKRSQIYYRSEFYRCIHKPQMSVAEYMSRLSDTTATRNEYSFTVRTSRMDPITVDVLMHDVSVKMEQDTGSSVSTVIGDNSFTLSFQSFRRVINTFKDLFRLLQSFTSLLVLFRTPIRKKFKMNYKAPIVPVMKSDKVIVRVCGDYSVTVNKASKLESYPIAKLDDLTLPLLVACDALQYGVGTVLAHCFQDGTETPIAFASRTLSDTEKKYSQFEN</sequence>
<evidence type="ECO:0000259" key="1">
    <source>
        <dbReference type="Pfam" id="PF17919"/>
    </source>
</evidence>
<name>A0A1X7VIG8_AMPQE</name>
<dbReference type="eggNOG" id="KOG0017">
    <property type="taxonomic scope" value="Eukaryota"/>
</dbReference>
<dbReference type="Pfam" id="PF17919">
    <property type="entry name" value="RT_RNaseH_2"/>
    <property type="match status" value="1"/>
</dbReference>
<dbReference type="AlphaFoldDB" id="A0A1X7VIG8"/>
<protein>
    <recommendedName>
        <fullName evidence="1">Reverse transcriptase/retrotransposon-derived protein RNase H-like domain-containing protein</fullName>
    </recommendedName>
</protein>
<dbReference type="InterPro" id="IPR050951">
    <property type="entry name" value="Retrovirus_Pol_polyprotein"/>
</dbReference>
<dbReference type="SUPFAM" id="SSF56672">
    <property type="entry name" value="DNA/RNA polymerases"/>
    <property type="match status" value="1"/>
</dbReference>
<dbReference type="EnsemblMetazoa" id="Aqu2.1.39584_001">
    <property type="protein sequence ID" value="Aqu2.1.39584_001"/>
    <property type="gene ID" value="Aqu2.1.39584"/>
</dbReference>
<proteinExistence type="predicted"/>
<dbReference type="InterPro" id="IPR041577">
    <property type="entry name" value="RT_RNaseH_2"/>
</dbReference>
<organism evidence="2">
    <name type="scientific">Amphimedon queenslandica</name>
    <name type="common">Sponge</name>
    <dbReference type="NCBI Taxonomy" id="400682"/>
    <lineage>
        <taxon>Eukaryota</taxon>
        <taxon>Metazoa</taxon>
        <taxon>Porifera</taxon>
        <taxon>Demospongiae</taxon>
        <taxon>Heteroscleromorpha</taxon>
        <taxon>Haplosclerida</taxon>
        <taxon>Niphatidae</taxon>
        <taxon>Amphimedon</taxon>
    </lineage>
</organism>
<accession>A0A1X7VIG8</accession>